<sequence>MPHLTSTGGRLSATEESRLGFGVPGYAHPLLAPAEWAELTRPGTPLHWAVLNVADGPGACPDPHCLEAVGRLANAGARVLGHLDLAYGTRPLGELVADAQRHLDWYRVGGFYLDRCPAGRDGLDGVRRTAEVLTTLRPANAARWPAAFPADAPDVCPGPVPDGAADAAPEAARGAAPDPAGAVRQVNAVRRAGARRPYLVLGHGTHPYPGYAETADQLVTFSGPWADYRWSQAADWTAAHPPERFVHLVHGIPRHHLEEAMRIARWQGAGTIFFTDREDRTGQNSSFETLPGFWDEIVSRLGPGVSE</sequence>
<name>A0ABP4FTQ0_9ACTN</name>
<dbReference type="PANTHER" id="PTHR35040:SF9">
    <property type="entry name" value="4-LIKE CELL SURFACE PROTEIN, PUTATIVE (AFU_ORTHOLOGUE AFUA_4G14080)-RELATED"/>
    <property type="match status" value="1"/>
</dbReference>
<organism evidence="1 2">
    <name type="scientific">Streptomyces hebeiensis</name>
    <dbReference type="NCBI Taxonomy" id="229486"/>
    <lineage>
        <taxon>Bacteria</taxon>
        <taxon>Bacillati</taxon>
        <taxon>Actinomycetota</taxon>
        <taxon>Actinomycetes</taxon>
        <taxon>Kitasatosporales</taxon>
        <taxon>Streptomycetaceae</taxon>
        <taxon>Streptomyces</taxon>
    </lineage>
</organism>
<dbReference type="Pfam" id="PF12138">
    <property type="entry name" value="Spherulin4"/>
    <property type="match status" value="1"/>
</dbReference>
<gene>
    <name evidence="1" type="ORF">GCM10009654_66090</name>
</gene>
<protein>
    <submittedName>
        <fullName evidence="1">Spherulation-specific family 4 protein</fullName>
    </submittedName>
</protein>
<dbReference type="PANTHER" id="PTHR35040">
    <property type="match status" value="1"/>
</dbReference>
<proteinExistence type="predicted"/>
<evidence type="ECO:0000313" key="2">
    <source>
        <dbReference type="Proteomes" id="UP001501371"/>
    </source>
</evidence>
<evidence type="ECO:0000313" key="1">
    <source>
        <dbReference type="EMBL" id="GAA1200357.1"/>
    </source>
</evidence>
<comment type="caution">
    <text evidence="1">The sequence shown here is derived from an EMBL/GenBank/DDBJ whole genome shotgun (WGS) entry which is preliminary data.</text>
</comment>
<dbReference type="EMBL" id="BAAAKV010000109">
    <property type="protein sequence ID" value="GAA1200357.1"/>
    <property type="molecule type" value="Genomic_DNA"/>
</dbReference>
<accession>A0ABP4FTQ0</accession>
<reference evidence="2" key="1">
    <citation type="journal article" date="2019" name="Int. J. Syst. Evol. Microbiol.">
        <title>The Global Catalogue of Microorganisms (GCM) 10K type strain sequencing project: providing services to taxonomists for standard genome sequencing and annotation.</title>
        <authorList>
            <consortium name="The Broad Institute Genomics Platform"/>
            <consortium name="The Broad Institute Genome Sequencing Center for Infectious Disease"/>
            <person name="Wu L."/>
            <person name="Ma J."/>
        </authorList>
    </citation>
    <scope>NUCLEOTIDE SEQUENCE [LARGE SCALE GENOMIC DNA]</scope>
    <source>
        <strain evidence="2">JCM 12696</strain>
    </source>
</reference>
<dbReference type="Proteomes" id="UP001501371">
    <property type="component" value="Unassembled WGS sequence"/>
</dbReference>
<dbReference type="RefSeq" id="WP_344285068.1">
    <property type="nucleotide sequence ID" value="NZ_BAAAKV010000109.1"/>
</dbReference>
<keyword evidence="2" id="KW-1185">Reference proteome</keyword>
<dbReference type="InterPro" id="IPR021986">
    <property type="entry name" value="Spherulin4"/>
</dbReference>